<evidence type="ECO:0000256" key="5">
    <source>
        <dbReference type="ARBA" id="ARBA00023157"/>
    </source>
</evidence>
<dbReference type="RefSeq" id="WP_213946361.1">
    <property type="nucleotide sequence ID" value="NZ_JAHCMY010000013.1"/>
</dbReference>
<organism evidence="7 8">
    <name type="scientific">Litoribacter ruber</name>
    <dbReference type="NCBI Taxonomy" id="702568"/>
    <lineage>
        <taxon>Bacteria</taxon>
        <taxon>Pseudomonadati</taxon>
        <taxon>Bacteroidota</taxon>
        <taxon>Cytophagia</taxon>
        <taxon>Cytophagales</taxon>
        <taxon>Cyclobacteriaceae</taxon>
        <taxon>Litoribacter</taxon>
    </lineage>
</organism>
<dbReference type="InterPro" id="IPR003154">
    <property type="entry name" value="S1/P1nuclease"/>
</dbReference>
<keyword evidence="1" id="KW-0540">Nuclease</keyword>
<dbReference type="PANTHER" id="PTHR33146">
    <property type="entry name" value="ENDONUCLEASE 4"/>
    <property type="match status" value="1"/>
</dbReference>
<dbReference type="GO" id="GO:0016788">
    <property type="term" value="F:hydrolase activity, acting on ester bonds"/>
    <property type="evidence" value="ECO:0007669"/>
    <property type="project" value="InterPro"/>
</dbReference>
<name>A0AAP2G5W7_9BACT</name>
<keyword evidence="5" id="KW-1015">Disulfide bond</keyword>
<protein>
    <submittedName>
        <fullName evidence="7">S1/P1 nuclease</fullName>
    </submittedName>
</protein>
<dbReference type="Pfam" id="PF02265">
    <property type="entry name" value="S1-P1_nuclease"/>
    <property type="match status" value="1"/>
</dbReference>
<keyword evidence="3" id="KW-0255">Endonuclease</keyword>
<comment type="caution">
    <text evidence="7">The sequence shown here is derived from an EMBL/GenBank/DDBJ whole genome shotgun (WGS) entry which is preliminary data.</text>
</comment>
<evidence type="ECO:0000313" key="8">
    <source>
        <dbReference type="Proteomes" id="UP001319104"/>
    </source>
</evidence>
<dbReference type="GO" id="GO:0046872">
    <property type="term" value="F:metal ion binding"/>
    <property type="evidence" value="ECO:0007669"/>
    <property type="project" value="UniProtKB-KW"/>
</dbReference>
<dbReference type="GO" id="GO:0006308">
    <property type="term" value="P:DNA catabolic process"/>
    <property type="evidence" value="ECO:0007669"/>
    <property type="project" value="InterPro"/>
</dbReference>
<evidence type="ECO:0000256" key="3">
    <source>
        <dbReference type="ARBA" id="ARBA00022759"/>
    </source>
</evidence>
<gene>
    <name evidence="7" type="ORF">KI659_15905</name>
</gene>
<dbReference type="GO" id="GO:0003676">
    <property type="term" value="F:nucleic acid binding"/>
    <property type="evidence" value="ECO:0007669"/>
    <property type="project" value="InterPro"/>
</dbReference>
<evidence type="ECO:0000256" key="4">
    <source>
        <dbReference type="ARBA" id="ARBA00022801"/>
    </source>
</evidence>
<dbReference type="GO" id="GO:0004519">
    <property type="term" value="F:endonuclease activity"/>
    <property type="evidence" value="ECO:0007669"/>
    <property type="project" value="UniProtKB-KW"/>
</dbReference>
<dbReference type="CDD" id="cd11010">
    <property type="entry name" value="S1-P1_nuclease"/>
    <property type="match status" value="1"/>
</dbReference>
<evidence type="ECO:0000313" key="7">
    <source>
        <dbReference type="EMBL" id="MBS9525501.1"/>
    </source>
</evidence>
<evidence type="ECO:0000256" key="6">
    <source>
        <dbReference type="ARBA" id="ARBA00023180"/>
    </source>
</evidence>
<proteinExistence type="predicted"/>
<dbReference type="Gene3D" id="1.10.575.10">
    <property type="entry name" value="P1 Nuclease"/>
    <property type="match status" value="1"/>
</dbReference>
<dbReference type="InterPro" id="IPR008947">
    <property type="entry name" value="PLipase_C/P1_nuclease_dom_sf"/>
</dbReference>
<dbReference type="PANTHER" id="PTHR33146:SF26">
    <property type="entry name" value="ENDONUCLEASE 4"/>
    <property type="match status" value="1"/>
</dbReference>
<keyword evidence="4" id="KW-0378">Hydrolase</keyword>
<accession>A0AAP2G5W7</accession>
<sequence>MKKTITSLFLLVCFVTQSFGWGQNGHRVVGQLAEWHLNKKARKNIEAILRHESIPMVANWMDEIRSDNAYDHTATWHWVTIPDGESYDREMQEAAGDAFQMLNNIIAKLKGGDLSEKEEREYLKMLIHIVGDLHQPLHVGRGDDKGGNDVRVFYFNQETNLHSVWDTKMIEGQNLSFTEIATHLNKRADAETVKRYQKASLEDWLTEAMELRPMVYDLPDNKRLSYQYNYKYYHHVEERLLAAGLRLAGLLNEIYG</sequence>
<dbReference type="EMBL" id="JAHCMY010000013">
    <property type="protein sequence ID" value="MBS9525501.1"/>
    <property type="molecule type" value="Genomic_DNA"/>
</dbReference>
<keyword evidence="8" id="KW-1185">Reference proteome</keyword>
<reference evidence="7 8" key="1">
    <citation type="submission" date="2021-05" db="EMBL/GenBank/DDBJ databases">
        <authorList>
            <person name="Zhang Z.D."/>
            <person name="Osman G."/>
        </authorList>
    </citation>
    <scope>NUCLEOTIDE SEQUENCE [LARGE SCALE GENOMIC DNA]</scope>
    <source>
        <strain evidence="7 8">KCTC 32217</strain>
    </source>
</reference>
<dbReference type="AlphaFoldDB" id="A0AAP2G5W7"/>
<evidence type="ECO:0000256" key="2">
    <source>
        <dbReference type="ARBA" id="ARBA00022723"/>
    </source>
</evidence>
<keyword evidence="2" id="KW-0479">Metal-binding</keyword>
<evidence type="ECO:0000256" key="1">
    <source>
        <dbReference type="ARBA" id="ARBA00022722"/>
    </source>
</evidence>
<dbReference type="Proteomes" id="UP001319104">
    <property type="component" value="Unassembled WGS sequence"/>
</dbReference>
<keyword evidence="6" id="KW-0325">Glycoprotein</keyword>
<dbReference type="SUPFAM" id="SSF48537">
    <property type="entry name" value="Phospholipase C/P1 nuclease"/>
    <property type="match status" value="1"/>
</dbReference>